<keyword evidence="5" id="KW-0202">Cytokine</keyword>
<dbReference type="RefSeq" id="XP_033818667.1">
    <property type="nucleotide sequence ID" value="XM_033962776.1"/>
</dbReference>
<evidence type="ECO:0000256" key="4">
    <source>
        <dbReference type="ARBA" id="ARBA00022500"/>
    </source>
</evidence>
<dbReference type="GeneID" id="117368960"/>
<evidence type="ECO:0000256" key="9">
    <source>
        <dbReference type="ARBA" id="ARBA00023136"/>
    </source>
</evidence>
<evidence type="ECO:0000256" key="2">
    <source>
        <dbReference type="ARBA" id="ARBA00010665"/>
    </source>
</evidence>
<dbReference type="InterPro" id="IPR048585">
    <property type="entry name" value="CXCL16_dom"/>
</dbReference>
<keyword evidence="7 14" id="KW-0732">Signal</keyword>
<accession>A0A6P8SR03</accession>
<protein>
    <recommendedName>
        <fullName evidence="3">C-X-C motif chemokine 16</fullName>
    </recommendedName>
    <alternativeName>
        <fullName evidence="12">Transmembrane chemokine CXCL16</fullName>
    </alternativeName>
</protein>
<evidence type="ECO:0000256" key="3">
    <source>
        <dbReference type="ARBA" id="ARBA00017995"/>
    </source>
</evidence>
<dbReference type="KEGG" id="gsh:117368960"/>
<dbReference type="PANTHER" id="PTHR14385:SF0">
    <property type="entry name" value="C-X-C MOTIF CHEMOKINE 16"/>
    <property type="match status" value="1"/>
</dbReference>
<dbReference type="GO" id="GO:0006898">
    <property type="term" value="P:receptor-mediated endocytosis"/>
    <property type="evidence" value="ECO:0007669"/>
    <property type="project" value="InterPro"/>
</dbReference>
<dbReference type="GO" id="GO:0034612">
    <property type="term" value="P:response to tumor necrosis factor"/>
    <property type="evidence" value="ECO:0007669"/>
    <property type="project" value="InterPro"/>
</dbReference>
<evidence type="ECO:0000313" key="17">
    <source>
        <dbReference type="RefSeq" id="XP_033818667.1"/>
    </source>
</evidence>
<name>A0A6P8SR03_GEOSA</name>
<dbReference type="OrthoDB" id="10491111at2759"/>
<dbReference type="AlphaFoldDB" id="A0A6P8SR03"/>
<sequence length="259" mass="29208">MLLLYLLLFFHSSLPVFCQHGVNSGLCSCQPLLIPPNKSKLAWYSFQLEDYDTCPNNIIRFKLRRTTVCGIAFEDWVQKLKACFIAKNFTECRIKVPKTNMDMKILSTSVTTTNQDRSIARSSMQDIHENQTDLLLDLPDTTNATFFIQNQETDLTVQGSVDKNFKGLAHIPVTAAAPPEEENIKKMTVTIILLLGIVFILFGITTFLICQKRTVSDVILDLLLSPVSCLCGLSCFPPSRFCSSLKILMKGFTRNRLIQ</sequence>
<dbReference type="GO" id="GO:0030335">
    <property type="term" value="P:positive regulation of cell migration"/>
    <property type="evidence" value="ECO:0007669"/>
    <property type="project" value="InterPro"/>
</dbReference>
<reference evidence="17 18" key="1">
    <citation type="submission" date="2025-04" db="UniProtKB">
        <authorList>
            <consortium name="RefSeq"/>
        </authorList>
    </citation>
    <scope>IDENTIFICATION</scope>
</reference>
<keyword evidence="4" id="KW-0145">Chemotaxis</keyword>
<gene>
    <name evidence="17 18" type="primary">CXCL16</name>
</gene>
<comment type="subcellular location">
    <subcellularLocation>
        <location evidence="1">Membrane</location>
        <topology evidence="1">Single-pass type I membrane protein</topology>
    </subcellularLocation>
</comment>
<keyword evidence="16" id="KW-1185">Reference proteome</keyword>
<dbReference type="GO" id="GO:0005041">
    <property type="term" value="F:low-density lipoprotein particle receptor activity"/>
    <property type="evidence" value="ECO:0007669"/>
    <property type="project" value="InterPro"/>
</dbReference>
<organism evidence="16 18">
    <name type="scientific">Geotrypetes seraphini</name>
    <name type="common">Gaboon caecilian</name>
    <name type="synonym">Caecilia seraphini</name>
    <dbReference type="NCBI Taxonomy" id="260995"/>
    <lineage>
        <taxon>Eukaryota</taxon>
        <taxon>Metazoa</taxon>
        <taxon>Chordata</taxon>
        <taxon>Craniata</taxon>
        <taxon>Vertebrata</taxon>
        <taxon>Euteleostomi</taxon>
        <taxon>Amphibia</taxon>
        <taxon>Gymnophiona</taxon>
        <taxon>Geotrypetes</taxon>
    </lineage>
</organism>
<feature type="chain" id="PRO_5044654241" description="C-X-C motif chemokine 16" evidence="14">
    <location>
        <begin position="19"/>
        <end position="259"/>
    </location>
</feature>
<evidence type="ECO:0000313" key="16">
    <source>
        <dbReference type="Proteomes" id="UP000515159"/>
    </source>
</evidence>
<dbReference type="GO" id="GO:0005615">
    <property type="term" value="C:extracellular space"/>
    <property type="evidence" value="ECO:0007669"/>
    <property type="project" value="UniProtKB-KW"/>
</dbReference>
<keyword evidence="8 13" id="KW-1133">Transmembrane helix</keyword>
<evidence type="ECO:0000256" key="10">
    <source>
        <dbReference type="ARBA" id="ARBA00023157"/>
    </source>
</evidence>
<dbReference type="GO" id="GO:0005044">
    <property type="term" value="F:scavenger receptor activity"/>
    <property type="evidence" value="ECO:0007669"/>
    <property type="project" value="InterPro"/>
</dbReference>
<dbReference type="GO" id="GO:0008009">
    <property type="term" value="F:chemokine activity"/>
    <property type="evidence" value="ECO:0007669"/>
    <property type="project" value="InterPro"/>
</dbReference>
<evidence type="ECO:0000256" key="8">
    <source>
        <dbReference type="ARBA" id="ARBA00022989"/>
    </source>
</evidence>
<keyword evidence="6 13" id="KW-0812">Transmembrane</keyword>
<evidence type="ECO:0000256" key="12">
    <source>
        <dbReference type="ARBA" id="ARBA00032815"/>
    </source>
</evidence>
<evidence type="ECO:0000256" key="7">
    <source>
        <dbReference type="ARBA" id="ARBA00022729"/>
    </source>
</evidence>
<dbReference type="InterPro" id="IPR026296">
    <property type="entry name" value="CXCL16"/>
</dbReference>
<feature type="transmembrane region" description="Helical" evidence="13">
    <location>
        <begin position="187"/>
        <end position="210"/>
    </location>
</feature>
<dbReference type="PANTHER" id="PTHR14385">
    <property type="entry name" value="CXC CHEMOKINE LIGAND"/>
    <property type="match status" value="1"/>
</dbReference>
<dbReference type="GO" id="GO:0034341">
    <property type="term" value="P:response to type II interferon"/>
    <property type="evidence" value="ECO:0007669"/>
    <property type="project" value="InterPro"/>
</dbReference>
<dbReference type="GO" id="GO:0010818">
    <property type="term" value="P:T cell chemotaxis"/>
    <property type="evidence" value="ECO:0007669"/>
    <property type="project" value="TreeGrafter"/>
</dbReference>
<keyword evidence="9 13" id="KW-0472">Membrane</keyword>
<dbReference type="GO" id="GO:0016020">
    <property type="term" value="C:membrane"/>
    <property type="evidence" value="ECO:0007669"/>
    <property type="project" value="UniProtKB-SubCell"/>
</dbReference>
<dbReference type="CTD" id="58191"/>
<dbReference type="Pfam" id="PF20902">
    <property type="entry name" value="CXCL16"/>
    <property type="match status" value="1"/>
</dbReference>
<comment type="similarity">
    <text evidence="2">Belongs to the intercrine alpha (chemokine CxC) family.</text>
</comment>
<evidence type="ECO:0000256" key="5">
    <source>
        <dbReference type="ARBA" id="ARBA00022514"/>
    </source>
</evidence>
<evidence type="ECO:0000259" key="15">
    <source>
        <dbReference type="Pfam" id="PF20902"/>
    </source>
</evidence>
<feature type="signal peptide" evidence="14">
    <location>
        <begin position="1"/>
        <end position="18"/>
    </location>
</feature>
<evidence type="ECO:0000256" key="1">
    <source>
        <dbReference type="ARBA" id="ARBA00004479"/>
    </source>
</evidence>
<evidence type="ECO:0000256" key="6">
    <source>
        <dbReference type="ARBA" id="ARBA00022692"/>
    </source>
</evidence>
<proteinExistence type="inferred from homology"/>
<dbReference type="GO" id="GO:0030307">
    <property type="term" value="P:positive regulation of cell growth"/>
    <property type="evidence" value="ECO:0007669"/>
    <property type="project" value="InterPro"/>
</dbReference>
<dbReference type="RefSeq" id="XP_033818668.1">
    <property type="nucleotide sequence ID" value="XM_033962777.1"/>
</dbReference>
<evidence type="ECO:0000256" key="13">
    <source>
        <dbReference type="SAM" id="Phobius"/>
    </source>
</evidence>
<keyword evidence="10" id="KW-1015">Disulfide bond</keyword>
<evidence type="ECO:0000256" key="14">
    <source>
        <dbReference type="SAM" id="SignalP"/>
    </source>
</evidence>
<keyword evidence="11" id="KW-0325">Glycoprotein</keyword>
<feature type="domain" description="C-X-C motif chemokine 16" evidence="15">
    <location>
        <begin position="21"/>
        <end position="95"/>
    </location>
</feature>
<evidence type="ECO:0000313" key="18">
    <source>
        <dbReference type="RefSeq" id="XP_033818668.1"/>
    </source>
</evidence>
<evidence type="ECO:0000256" key="11">
    <source>
        <dbReference type="ARBA" id="ARBA00023180"/>
    </source>
</evidence>
<dbReference type="Proteomes" id="UP000515159">
    <property type="component" value="Chromosome 11"/>
</dbReference>